<evidence type="ECO:0000313" key="2">
    <source>
        <dbReference type="Proteomes" id="UP000005729"/>
    </source>
</evidence>
<dbReference type="Proteomes" id="UP000005729">
    <property type="component" value="Chromosome"/>
</dbReference>
<sequence>MPLYIPTNYFSAKIMKQRINIIVVISWKKVTLQPPWIIPKDLQGGIYKINATIRQHVISRRIKAVYCRVL</sequence>
<organism evidence="1 2">
    <name type="scientific">Pseudomonas savastanoi pv. savastanoi NCPPB 3335</name>
    <dbReference type="NCBI Taxonomy" id="693985"/>
    <lineage>
        <taxon>Bacteria</taxon>
        <taxon>Pseudomonadati</taxon>
        <taxon>Pseudomonadota</taxon>
        <taxon>Gammaproteobacteria</taxon>
        <taxon>Pseudomonadales</taxon>
        <taxon>Pseudomonadaceae</taxon>
        <taxon>Pseudomonas</taxon>
    </lineage>
</organism>
<dbReference type="KEGG" id="psav:PSA3335_14265"/>
<evidence type="ECO:0000313" key="1">
    <source>
        <dbReference type="EMBL" id="ARD12138.1"/>
    </source>
</evidence>
<proteinExistence type="predicted"/>
<accession>A0ABC8BD02</accession>
<reference evidence="1 2" key="1">
    <citation type="journal article" date="2010" name="Environ. Microbiol.">
        <title>Annotation and overview of the Pseudomonas savastanoi pv. savastanoi NCPPB 3335 draft genome reveals the virulence gene complement of a tumour-inducing pathogen of woody hosts.</title>
        <authorList>
            <person name="Rodriguez-Palenzuela P."/>
            <person name="Matas I.M."/>
            <person name="Murillo J."/>
            <person name="Lopez-Solanilla E."/>
            <person name="Bardaji L."/>
            <person name="Perez-Martinez I."/>
            <person name="Rodriguez-Moskera M.E."/>
            <person name="Penyalver R."/>
            <person name="Lopez M.M."/>
            <person name="Quesada J.M."/>
            <person name="Biehl B.S."/>
            <person name="Perna N.T."/>
            <person name="Glasner J.D."/>
            <person name="Cabot E.L."/>
            <person name="Neeno-Eckwall E."/>
            <person name="Ramos C."/>
        </authorList>
    </citation>
    <scope>NUCLEOTIDE SEQUENCE [LARGE SCALE GENOMIC DNA]</scope>
    <source>
        <strain evidence="1 2">NCPPB 3335</strain>
    </source>
</reference>
<dbReference type="EMBL" id="CP008742">
    <property type="protein sequence ID" value="ARD12138.1"/>
    <property type="molecule type" value="Genomic_DNA"/>
</dbReference>
<gene>
    <name evidence="1" type="ORF">PSA3335_14265</name>
</gene>
<protein>
    <submittedName>
        <fullName evidence="1">Uncharacterized protein</fullName>
    </submittedName>
</protein>
<name>A0ABC8BD02_PSESS</name>
<dbReference type="AlphaFoldDB" id="A0ABC8BD02"/>